<keyword evidence="7 8" id="KW-0807">Transducer</keyword>
<dbReference type="PROSITE" id="PS00237">
    <property type="entry name" value="G_PROTEIN_RECEP_F1_1"/>
    <property type="match status" value="1"/>
</dbReference>
<evidence type="ECO:0000313" key="11">
    <source>
        <dbReference type="EMBL" id="CAF1098616.1"/>
    </source>
</evidence>
<dbReference type="PANTHER" id="PTHR45695">
    <property type="entry name" value="LEUCOKININ RECEPTOR-RELATED"/>
    <property type="match status" value="1"/>
</dbReference>
<reference evidence="11" key="1">
    <citation type="submission" date="2021-02" db="EMBL/GenBank/DDBJ databases">
        <authorList>
            <person name="Nowell W R."/>
        </authorList>
    </citation>
    <scope>NUCLEOTIDE SEQUENCE</scope>
</reference>
<gene>
    <name evidence="11" type="ORF">BJG266_LOCUS21222</name>
    <name evidence="12" type="ORF">QVE165_LOCUS28666</name>
</gene>
<dbReference type="GO" id="GO:0004930">
    <property type="term" value="F:G protein-coupled receptor activity"/>
    <property type="evidence" value="ECO:0007669"/>
    <property type="project" value="UniProtKB-KW"/>
</dbReference>
<sequence length="462" mass="53206">MSISVSVLTLMAISIERYQAIVYPLKFTGTKQRARILIISIWILSILLVLPDAVMMTLSQQFGDRIQTIYLTYCQWHSHPLFDLLYQLHISLCLFIIPLCLMVYTYTGVARVLWGSLPSERVNHNENFTRNSNVLTYSDDSHTSSAVSSTKSSNLIVQENRQKAAKMLISVVIIFAICFIPVHVFNLFRYIYVYLEYVKHPTTTNDSLNENFGCFEPTTVHLVRTDTIKIITISALISHFLPYFNSSINPIIYNIMSDKFRLKFRELFTSCCWCCTCCCCCSSKTVARMKSTSSTMIQYRTSGTIHHSSNSIINRSSMKNKHIKDSTSIFNHFGGHDKINTTNNNNIHCRSVSSDFDGSKEAGYHPFPEMSRFLNSNSRVHRPSSRPTYSFLGYLCSIADDEEQLGQFLVTFGKQYGRLIKKIIKTDCPDYNEKHKRTMLKIRPKNFSRMVLRNIIDPYFDF</sequence>
<dbReference type="EMBL" id="CAJNOI010000125">
    <property type="protein sequence ID" value="CAF1098616.1"/>
    <property type="molecule type" value="Genomic_DNA"/>
</dbReference>
<evidence type="ECO:0000256" key="6">
    <source>
        <dbReference type="ARBA" id="ARBA00023170"/>
    </source>
</evidence>
<comment type="subcellular location">
    <subcellularLocation>
        <location evidence="1">Membrane</location>
        <topology evidence="1">Multi-pass membrane protein</topology>
    </subcellularLocation>
</comment>
<dbReference type="InterPro" id="IPR017452">
    <property type="entry name" value="GPCR_Rhodpsn_7TM"/>
</dbReference>
<feature type="transmembrane region" description="Helical" evidence="9">
    <location>
        <begin position="36"/>
        <end position="58"/>
    </location>
</feature>
<evidence type="ECO:0000259" key="10">
    <source>
        <dbReference type="PROSITE" id="PS50262"/>
    </source>
</evidence>
<protein>
    <recommendedName>
        <fullName evidence="10">G-protein coupled receptors family 1 profile domain-containing protein</fullName>
    </recommendedName>
</protein>
<keyword evidence="2 8" id="KW-0812">Transmembrane</keyword>
<dbReference type="PRINTS" id="PR00237">
    <property type="entry name" value="GPCRRHODOPSN"/>
</dbReference>
<evidence type="ECO:0000256" key="9">
    <source>
        <dbReference type="SAM" id="Phobius"/>
    </source>
</evidence>
<evidence type="ECO:0000256" key="4">
    <source>
        <dbReference type="ARBA" id="ARBA00023040"/>
    </source>
</evidence>
<dbReference type="Proteomes" id="UP000663832">
    <property type="component" value="Unassembled WGS sequence"/>
</dbReference>
<evidence type="ECO:0000313" key="12">
    <source>
        <dbReference type="EMBL" id="CAF1253910.1"/>
    </source>
</evidence>
<evidence type="ECO:0000256" key="2">
    <source>
        <dbReference type="ARBA" id="ARBA00022692"/>
    </source>
</evidence>
<evidence type="ECO:0000256" key="5">
    <source>
        <dbReference type="ARBA" id="ARBA00023136"/>
    </source>
</evidence>
<keyword evidence="6 8" id="KW-0675">Receptor</keyword>
<feature type="transmembrane region" description="Helical" evidence="9">
    <location>
        <begin position="168"/>
        <end position="192"/>
    </location>
</feature>
<dbReference type="SUPFAM" id="SSF81321">
    <property type="entry name" value="Family A G protein-coupled receptor-like"/>
    <property type="match status" value="1"/>
</dbReference>
<evidence type="ECO:0000256" key="3">
    <source>
        <dbReference type="ARBA" id="ARBA00022989"/>
    </source>
</evidence>
<organism evidence="11 14">
    <name type="scientific">Adineta steineri</name>
    <dbReference type="NCBI Taxonomy" id="433720"/>
    <lineage>
        <taxon>Eukaryota</taxon>
        <taxon>Metazoa</taxon>
        <taxon>Spiralia</taxon>
        <taxon>Gnathifera</taxon>
        <taxon>Rotifera</taxon>
        <taxon>Eurotatoria</taxon>
        <taxon>Bdelloidea</taxon>
        <taxon>Adinetida</taxon>
        <taxon>Adinetidae</taxon>
        <taxon>Adineta</taxon>
    </lineage>
</organism>
<evidence type="ECO:0000313" key="14">
    <source>
        <dbReference type="Proteomes" id="UP000663877"/>
    </source>
</evidence>
<comment type="caution">
    <text evidence="11">The sequence shown here is derived from an EMBL/GenBank/DDBJ whole genome shotgun (WGS) entry which is preliminary data.</text>
</comment>
<evidence type="ECO:0000256" key="8">
    <source>
        <dbReference type="RuleBase" id="RU000688"/>
    </source>
</evidence>
<dbReference type="EMBL" id="CAJNOM010000225">
    <property type="protein sequence ID" value="CAF1253910.1"/>
    <property type="molecule type" value="Genomic_DNA"/>
</dbReference>
<dbReference type="PROSITE" id="PS50262">
    <property type="entry name" value="G_PROTEIN_RECEP_F1_2"/>
    <property type="match status" value="1"/>
</dbReference>
<comment type="similarity">
    <text evidence="8">Belongs to the G-protein coupled receptor 1 family.</text>
</comment>
<accession>A0A814NXA3</accession>
<proteinExistence type="inferred from homology"/>
<dbReference type="OrthoDB" id="5987936at2759"/>
<dbReference type="GO" id="GO:0005886">
    <property type="term" value="C:plasma membrane"/>
    <property type="evidence" value="ECO:0007669"/>
    <property type="project" value="TreeGrafter"/>
</dbReference>
<keyword evidence="13" id="KW-1185">Reference proteome</keyword>
<keyword evidence="4 8" id="KW-0297">G-protein coupled receptor</keyword>
<dbReference type="Pfam" id="PF00001">
    <property type="entry name" value="7tm_1"/>
    <property type="match status" value="1"/>
</dbReference>
<name>A0A814NXA3_9BILA</name>
<dbReference type="AlphaFoldDB" id="A0A814NXA3"/>
<keyword evidence="5 9" id="KW-0472">Membrane</keyword>
<evidence type="ECO:0000313" key="13">
    <source>
        <dbReference type="Proteomes" id="UP000663832"/>
    </source>
</evidence>
<evidence type="ECO:0000256" key="7">
    <source>
        <dbReference type="ARBA" id="ARBA00023224"/>
    </source>
</evidence>
<feature type="domain" description="G-protein coupled receptors family 1 profile" evidence="10">
    <location>
        <begin position="1"/>
        <end position="253"/>
    </location>
</feature>
<dbReference type="PANTHER" id="PTHR45695:SF15">
    <property type="entry name" value="OPSIN RH2"/>
    <property type="match status" value="1"/>
</dbReference>
<dbReference type="Gene3D" id="1.20.1070.10">
    <property type="entry name" value="Rhodopsin 7-helix transmembrane proteins"/>
    <property type="match status" value="1"/>
</dbReference>
<dbReference type="InterPro" id="IPR000276">
    <property type="entry name" value="GPCR_Rhodpsn"/>
</dbReference>
<evidence type="ECO:0000256" key="1">
    <source>
        <dbReference type="ARBA" id="ARBA00004141"/>
    </source>
</evidence>
<keyword evidence="3 9" id="KW-1133">Transmembrane helix</keyword>
<feature type="transmembrane region" description="Helical" evidence="9">
    <location>
        <begin position="86"/>
        <end position="106"/>
    </location>
</feature>
<dbReference type="Proteomes" id="UP000663877">
    <property type="component" value="Unassembled WGS sequence"/>
</dbReference>